<dbReference type="Proteomes" id="UP000697995">
    <property type="component" value="Unassembled WGS sequence"/>
</dbReference>
<dbReference type="SUPFAM" id="SSF55729">
    <property type="entry name" value="Acyl-CoA N-acyltransferases (Nat)"/>
    <property type="match status" value="1"/>
</dbReference>
<keyword evidence="2" id="KW-0012">Acyltransferase</keyword>
<sequence>MITIREDDLSGEQTRALLALHLQGMHANSPPGSVFALDLSGLQAPGVTVWSAWEEGERIAGIGALKDLGDGTGEVKSMRTHPDHLRKGVAAQVLERIIGEARARGLRRLSLETGSGPAFDPALALYRRRGFRDGEAFADYVRSPFNQFLHLDL</sequence>
<name>A0ABS1D4B9_9PROT</name>
<feature type="domain" description="N-acetyltransferase" evidence="3">
    <location>
        <begin position="2"/>
        <end position="153"/>
    </location>
</feature>
<evidence type="ECO:0000313" key="5">
    <source>
        <dbReference type="Proteomes" id="UP000697995"/>
    </source>
</evidence>
<dbReference type="InterPro" id="IPR000182">
    <property type="entry name" value="GNAT_dom"/>
</dbReference>
<dbReference type="InterPro" id="IPR050832">
    <property type="entry name" value="Bact_Acetyltransf"/>
</dbReference>
<dbReference type="RefSeq" id="WP_133220170.1">
    <property type="nucleotide sequence ID" value="NZ_NRSG01000341.1"/>
</dbReference>
<evidence type="ECO:0000259" key="3">
    <source>
        <dbReference type="PROSITE" id="PS51186"/>
    </source>
</evidence>
<organism evidence="4 5">
    <name type="scientific">Paracraurococcus ruber</name>
    <dbReference type="NCBI Taxonomy" id="77675"/>
    <lineage>
        <taxon>Bacteria</taxon>
        <taxon>Pseudomonadati</taxon>
        <taxon>Pseudomonadota</taxon>
        <taxon>Alphaproteobacteria</taxon>
        <taxon>Acetobacterales</taxon>
        <taxon>Roseomonadaceae</taxon>
        <taxon>Paracraurococcus</taxon>
    </lineage>
</organism>
<gene>
    <name evidence="4" type="ORF">CKO45_25900</name>
</gene>
<dbReference type="CDD" id="cd04301">
    <property type="entry name" value="NAT_SF"/>
    <property type="match status" value="1"/>
</dbReference>
<protein>
    <submittedName>
        <fullName evidence="4">N-acetyltransferase</fullName>
    </submittedName>
</protein>
<dbReference type="PANTHER" id="PTHR43877:SF5">
    <property type="entry name" value="BLL8307 PROTEIN"/>
    <property type="match status" value="1"/>
</dbReference>
<dbReference type="Gene3D" id="3.40.630.30">
    <property type="match status" value="1"/>
</dbReference>
<dbReference type="PANTHER" id="PTHR43877">
    <property type="entry name" value="AMINOALKYLPHOSPHONATE N-ACETYLTRANSFERASE-RELATED-RELATED"/>
    <property type="match status" value="1"/>
</dbReference>
<evidence type="ECO:0000313" key="4">
    <source>
        <dbReference type="EMBL" id="MBK1661644.1"/>
    </source>
</evidence>
<evidence type="ECO:0000256" key="2">
    <source>
        <dbReference type="ARBA" id="ARBA00023315"/>
    </source>
</evidence>
<dbReference type="Pfam" id="PF00583">
    <property type="entry name" value="Acetyltransf_1"/>
    <property type="match status" value="1"/>
</dbReference>
<dbReference type="EMBL" id="NRSG01000341">
    <property type="protein sequence ID" value="MBK1661644.1"/>
    <property type="molecule type" value="Genomic_DNA"/>
</dbReference>
<dbReference type="PROSITE" id="PS51186">
    <property type="entry name" value="GNAT"/>
    <property type="match status" value="1"/>
</dbReference>
<keyword evidence="1" id="KW-0808">Transferase</keyword>
<dbReference type="InterPro" id="IPR016181">
    <property type="entry name" value="Acyl_CoA_acyltransferase"/>
</dbReference>
<keyword evidence="5" id="KW-1185">Reference proteome</keyword>
<accession>A0ABS1D4B9</accession>
<proteinExistence type="predicted"/>
<evidence type="ECO:0000256" key="1">
    <source>
        <dbReference type="ARBA" id="ARBA00022679"/>
    </source>
</evidence>
<reference evidence="4 5" key="1">
    <citation type="journal article" date="2020" name="Microorganisms">
        <title>Osmotic Adaptation and Compatible Solute Biosynthesis of Phototrophic Bacteria as Revealed from Genome Analyses.</title>
        <authorList>
            <person name="Imhoff J.F."/>
            <person name="Rahn T."/>
            <person name="Kunzel S."/>
            <person name="Keller A."/>
            <person name="Neulinger S.C."/>
        </authorList>
    </citation>
    <scope>NUCLEOTIDE SEQUENCE [LARGE SCALE GENOMIC DNA]</scope>
    <source>
        <strain evidence="4 5">DSM 15382</strain>
    </source>
</reference>
<comment type="caution">
    <text evidence="4">The sequence shown here is derived from an EMBL/GenBank/DDBJ whole genome shotgun (WGS) entry which is preliminary data.</text>
</comment>